<accession>A0A7R9T0D8</accession>
<feature type="compositionally biased region" description="Basic residues" evidence="1">
    <location>
        <begin position="67"/>
        <end position="79"/>
    </location>
</feature>
<gene>
    <name evidence="2" type="ORF">OLUC0939_LOCUS257</name>
</gene>
<name>A0A7R9T0D8_9CHLO</name>
<proteinExistence type="predicted"/>
<feature type="region of interest" description="Disordered" evidence="1">
    <location>
        <begin position="63"/>
        <end position="86"/>
    </location>
</feature>
<sequence>MSEFAPPSYTGDPNLARCSEEYFKLGFWGLQFGLAFCALGGARFSRIAPGLSGDTALALSEEAANRRREKAGKRRRSHLQKGFGDKTGNAYQLRALDFRRQNMM</sequence>
<protein>
    <submittedName>
        <fullName evidence="2">Uncharacterized protein</fullName>
    </submittedName>
</protein>
<dbReference type="OMA" id="DFRRQNM"/>
<dbReference type="EMBL" id="HBDX01000287">
    <property type="protein sequence ID" value="CAD8219538.1"/>
    <property type="molecule type" value="Transcribed_RNA"/>
</dbReference>
<organism evidence="2">
    <name type="scientific">Ostreococcus sp. 'lucimarinus'</name>
    <dbReference type="NCBI Taxonomy" id="242159"/>
    <lineage>
        <taxon>Eukaryota</taxon>
        <taxon>Viridiplantae</taxon>
        <taxon>Chlorophyta</taxon>
        <taxon>Mamiellophyceae</taxon>
        <taxon>Mamiellales</taxon>
        <taxon>Bathycoccaceae</taxon>
        <taxon>Ostreococcus</taxon>
    </lineage>
</organism>
<evidence type="ECO:0000313" key="2">
    <source>
        <dbReference type="EMBL" id="CAD8219538.1"/>
    </source>
</evidence>
<reference evidence="2" key="1">
    <citation type="submission" date="2021-01" db="EMBL/GenBank/DDBJ databases">
        <authorList>
            <person name="Corre E."/>
            <person name="Pelletier E."/>
            <person name="Niang G."/>
            <person name="Scheremetjew M."/>
            <person name="Finn R."/>
            <person name="Kale V."/>
            <person name="Holt S."/>
            <person name="Cochrane G."/>
            <person name="Meng A."/>
            <person name="Brown T."/>
            <person name="Cohen L."/>
        </authorList>
    </citation>
    <scope>NUCLEOTIDE SEQUENCE</scope>
    <source>
        <strain evidence="2">Clade-A-BCC118000</strain>
    </source>
</reference>
<dbReference type="AlphaFoldDB" id="A0A7R9T0D8"/>
<evidence type="ECO:0000256" key="1">
    <source>
        <dbReference type="SAM" id="MobiDB-lite"/>
    </source>
</evidence>